<dbReference type="AlphaFoldDB" id="A0A9W7Y383"/>
<gene>
    <name evidence="6" type="primary">THOC3</name>
    <name evidence="6" type="ORF">LPJ61_005905</name>
</gene>
<evidence type="ECO:0000256" key="2">
    <source>
        <dbReference type="ARBA" id="ARBA00022737"/>
    </source>
</evidence>
<dbReference type="OrthoDB" id="340259at2759"/>
<dbReference type="PROSITE" id="PS50294">
    <property type="entry name" value="WD_REPEATS_REGION"/>
    <property type="match status" value="1"/>
</dbReference>
<keyword evidence="2" id="KW-0677">Repeat</keyword>
<comment type="caution">
    <text evidence="6">The sequence shown here is derived from an EMBL/GenBank/DDBJ whole genome shotgun (WGS) entry which is preliminary data.</text>
</comment>
<dbReference type="SMART" id="SM00320">
    <property type="entry name" value="WD40"/>
    <property type="match status" value="4"/>
</dbReference>
<dbReference type="Proteomes" id="UP001143981">
    <property type="component" value="Unassembled WGS sequence"/>
</dbReference>
<accession>A0A9W7Y383</accession>
<evidence type="ECO:0000259" key="5">
    <source>
        <dbReference type="Pfam" id="PF08662"/>
    </source>
</evidence>
<evidence type="ECO:0000313" key="7">
    <source>
        <dbReference type="Proteomes" id="UP001143981"/>
    </source>
</evidence>
<dbReference type="InterPro" id="IPR001680">
    <property type="entry name" value="WD40_rpt"/>
</dbReference>
<dbReference type="GO" id="GO:0006406">
    <property type="term" value="P:mRNA export from nucleus"/>
    <property type="evidence" value="ECO:0007669"/>
    <property type="project" value="InterPro"/>
</dbReference>
<dbReference type="PROSITE" id="PS50082">
    <property type="entry name" value="WD_REPEATS_2"/>
    <property type="match status" value="1"/>
</dbReference>
<feature type="non-terminal residue" evidence="6">
    <location>
        <position position="1"/>
    </location>
</feature>
<dbReference type="Gene3D" id="2.130.10.10">
    <property type="entry name" value="YVTN repeat-like/Quinoprotein amine dehydrogenase"/>
    <property type="match status" value="2"/>
</dbReference>
<feature type="repeat" description="WD" evidence="4">
    <location>
        <begin position="102"/>
        <end position="143"/>
    </location>
</feature>
<evidence type="ECO:0000256" key="4">
    <source>
        <dbReference type="PROSITE-ProRule" id="PRU00221"/>
    </source>
</evidence>
<comment type="similarity">
    <text evidence="3">Belongs to the THOC3 family.</text>
</comment>
<dbReference type="Pfam" id="PF08662">
    <property type="entry name" value="eIF2A"/>
    <property type="match status" value="1"/>
</dbReference>
<dbReference type="SUPFAM" id="SSF50978">
    <property type="entry name" value="WD40 repeat-like"/>
    <property type="match status" value="1"/>
</dbReference>
<dbReference type="InterPro" id="IPR013979">
    <property type="entry name" value="TIF_beta_prop-like"/>
</dbReference>
<dbReference type="InterPro" id="IPR040132">
    <property type="entry name" value="Tex1/THOC3"/>
</dbReference>
<dbReference type="PANTHER" id="PTHR22839:SF0">
    <property type="entry name" value="THO COMPLEX SUBUNIT 3"/>
    <property type="match status" value="1"/>
</dbReference>
<evidence type="ECO:0000256" key="3">
    <source>
        <dbReference type="ARBA" id="ARBA00046343"/>
    </source>
</evidence>
<keyword evidence="1 4" id="KW-0853">WD repeat</keyword>
<reference evidence="6" key="1">
    <citation type="submission" date="2022-07" db="EMBL/GenBank/DDBJ databases">
        <title>Phylogenomic reconstructions and comparative analyses of Kickxellomycotina fungi.</title>
        <authorList>
            <person name="Reynolds N.K."/>
            <person name="Stajich J.E."/>
            <person name="Barry K."/>
            <person name="Grigoriev I.V."/>
            <person name="Crous P."/>
            <person name="Smith M.E."/>
        </authorList>
    </citation>
    <scope>NUCLEOTIDE SEQUENCE</scope>
    <source>
        <strain evidence="6">BCRC 34381</strain>
    </source>
</reference>
<protein>
    <submittedName>
        <fullName evidence="6">THO complex subunit 3</fullName>
    </submittedName>
</protein>
<dbReference type="EMBL" id="JANBOI010002325">
    <property type="protein sequence ID" value="KAJ1722685.1"/>
    <property type="molecule type" value="Genomic_DNA"/>
</dbReference>
<evidence type="ECO:0000313" key="6">
    <source>
        <dbReference type="EMBL" id="KAJ1722685.1"/>
    </source>
</evidence>
<name>A0A9W7Y383_9FUNG</name>
<dbReference type="GO" id="GO:0000445">
    <property type="term" value="C:THO complex part of transcription export complex"/>
    <property type="evidence" value="ECO:0007669"/>
    <property type="project" value="TreeGrafter"/>
</dbReference>
<evidence type="ECO:0000256" key="1">
    <source>
        <dbReference type="ARBA" id="ARBA00022574"/>
    </source>
</evidence>
<dbReference type="PANTHER" id="PTHR22839">
    <property type="entry name" value="THO COMPLEX SUBUNIT 3 THO3"/>
    <property type="match status" value="1"/>
</dbReference>
<organism evidence="6 7">
    <name type="scientific">Coemansia biformis</name>
    <dbReference type="NCBI Taxonomy" id="1286918"/>
    <lineage>
        <taxon>Eukaryota</taxon>
        <taxon>Fungi</taxon>
        <taxon>Fungi incertae sedis</taxon>
        <taxon>Zoopagomycota</taxon>
        <taxon>Kickxellomycotina</taxon>
        <taxon>Kickxellomycetes</taxon>
        <taxon>Kickxellales</taxon>
        <taxon>Kickxellaceae</taxon>
        <taxon>Coemansia</taxon>
    </lineage>
</organism>
<dbReference type="InterPro" id="IPR036322">
    <property type="entry name" value="WD40_repeat_dom_sf"/>
</dbReference>
<dbReference type="InterPro" id="IPR015943">
    <property type="entry name" value="WD40/YVTN_repeat-like_dom_sf"/>
</dbReference>
<keyword evidence="7" id="KW-1185">Reference proteome</keyword>
<feature type="domain" description="Translation initiation factor beta propellor-like" evidence="5">
    <location>
        <begin position="52"/>
        <end position="189"/>
    </location>
</feature>
<proteinExistence type="inferred from homology"/>
<sequence>YEKVVHLWDQRSASVVAKLTTGRTNSDICWSASGKHLAVASREEGIEIFDVAQPQSAVVSADVDGTINSVKWSADGSLLLLCTHVGTVEVFAWPSMEHLTAIPAHAASCNTVGVDPRGRLFATGGADATMELWNADDFSLAHTIDGYDSPLLFAGFSMDGRFVASASDDPEIKIHDTFAGELVHRLKLDALTTAMAWHPRNLAFAYGSSGSTKSSAKPSLTIFL</sequence>